<dbReference type="PANTHER" id="PTHR46177:SF1">
    <property type="entry name" value="INTEGRASE CATALYTIC DOMAIN-CONTAINING PROTEIN"/>
    <property type="match status" value="1"/>
</dbReference>
<reference evidence="3 4" key="1">
    <citation type="journal article" date="2015" name="Environ. Microbiol.">
        <title>Metagenome sequence of Elaphomyces granulatus from sporocarp tissue reveals Ascomycota ectomycorrhizal fingerprints of genome expansion and a Proteobacteria-rich microbiome.</title>
        <authorList>
            <person name="Quandt C.A."/>
            <person name="Kohler A."/>
            <person name="Hesse C.N."/>
            <person name="Sharpton T.J."/>
            <person name="Martin F."/>
            <person name="Spatafora J.W."/>
        </authorList>
    </citation>
    <scope>NUCLEOTIDE SEQUENCE [LARGE SCALE GENOMIC DNA]</scope>
    <source>
        <strain evidence="3 4">OSC145934</strain>
    </source>
</reference>
<keyword evidence="1" id="KW-0732">Signal</keyword>
<gene>
    <name evidence="3" type="ORF">Egran_02423</name>
</gene>
<sequence>MTIPSSFLNPLLEHVLLIVLNLLLCPQGSNEIHPLLQPNALKSGNEYITPPDWLWCCDGHDKFRNFGIEIYACVDAYSRRIQWCYVGNSNRRDVSILRQVVAMFQKYGHCPRFFRSDRGKEVLLLLLDLSRKHLTDNPL</sequence>
<dbReference type="InterPro" id="IPR058913">
    <property type="entry name" value="Integrase_dom_put"/>
</dbReference>
<keyword evidence="4" id="KW-1185">Reference proteome</keyword>
<comment type="caution">
    <text evidence="3">The sequence shown here is derived from an EMBL/GenBank/DDBJ whole genome shotgun (WGS) entry which is preliminary data.</text>
</comment>
<dbReference type="Proteomes" id="UP000243515">
    <property type="component" value="Unassembled WGS sequence"/>
</dbReference>
<feature type="signal peptide" evidence="1">
    <location>
        <begin position="1"/>
        <end position="31"/>
    </location>
</feature>
<evidence type="ECO:0000313" key="4">
    <source>
        <dbReference type="Proteomes" id="UP000243515"/>
    </source>
</evidence>
<dbReference type="PANTHER" id="PTHR46177">
    <property type="entry name" value="INTEGRASE CATALYTIC DOMAIN-CONTAINING PROTEIN"/>
    <property type="match status" value="1"/>
</dbReference>
<feature type="chain" id="PRO_5012218140" description="Integrase core domain-containing protein" evidence="1">
    <location>
        <begin position="32"/>
        <end position="139"/>
    </location>
</feature>
<accession>A0A232M0G6</accession>
<name>A0A232M0G6_9EURO</name>
<dbReference type="Pfam" id="PF24764">
    <property type="entry name" value="rva_4"/>
    <property type="match status" value="1"/>
</dbReference>
<evidence type="ECO:0000256" key="1">
    <source>
        <dbReference type="SAM" id="SignalP"/>
    </source>
</evidence>
<feature type="domain" description="Integrase core" evidence="2">
    <location>
        <begin position="49"/>
        <end position="124"/>
    </location>
</feature>
<evidence type="ECO:0000313" key="3">
    <source>
        <dbReference type="EMBL" id="OXV09814.1"/>
    </source>
</evidence>
<dbReference type="AlphaFoldDB" id="A0A232M0G6"/>
<protein>
    <recommendedName>
        <fullName evidence="2">Integrase core domain-containing protein</fullName>
    </recommendedName>
</protein>
<dbReference type="SUPFAM" id="SSF53098">
    <property type="entry name" value="Ribonuclease H-like"/>
    <property type="match status" value="1"/>
</dbReference>
<proteinExistence type="predicted"/>
<dbReference type="InterPro" id="IPR012337">
    <property type="entry name" value="RNaseH-like_sf"/>
</dbReference>
<evidence type="ECO:0000259" key="2">
    <source>
        <dbReference type="Pfam" id="PF24764"/>
    </source>
</evidence>
<dbReference type="EMBL" id="NPHW01003309">
    <property type="protein sequence ID" value="OXV09814.1"/>
    <property type="molecule type" value="Genomic_DNA"/>
</dbReference>
<organism evidence="3 4">
    <name type="scientific">Elaphomyces granulatus</name>
    <dbReference type="NCBI Taxonomy" id="519963"/>
    <lineage>
        <taxon>Eukaryota</taxon>
        <taxon>Fungi</taxon>
        <taxon>Dikarya</taxon>
        <taxon>Ascomycota</taxon>
        <taxon>Pezizomycotina</taxon>
        <taxon>Eurotiomycetes</taxon>
        <taxon>Eurotiomycetidae</taxon>
        <taxon>Eurotiales</taxon>
        <taxon>Elaphomycetaceae</taxon>
        <taxon>Elaphomyces</taxon>
    </lineage>
</organism>